<reference evidence="2 3" key="1">
    <citation type="submission" date="2019-06" db="EMBL/GenBank/DDBJ databases">
        <title>Draft genomes of female and male turbot (Scophthalmus maximus).</title>
        <authorList>
            <person name="Xu H."/>
            <person name="Xu X.-W."/>
            <person name="Shao C."/>
            <person name="Chen S."/>
        </authorList>
    </citation>
    <scope>NUCLEOTIDE SEQUENCE [LARGE SCALE GENOMIC DNA]</scope>
    <source>
        <strain evidence="2">Ysfricsl-2016a</strain>
        <tissue evidence="2">Blood</tissue>
    </source>
</reference>
<sequence length="399" mass="44534">MEKGYRLQLMISRPVRQELSPLQNANMAPCQQRRLLGNIEVVLMISRSISGMPYGERAAQTLYRADKLSKNFALIFREARRPADPETCTGDAHKLQLNIANFGNLARFFIHKTVAISIFSNESEISGLVSPLVCYAVTIQKVPLNRDTSWQSNAFDEEGQKMDDETGKLSRKFGFEINVTRCSCISAVRERERENSNDSTTGKLEINRNKPHGFIGPSLTYAAIGLSAFHLHDSSSYSCKGFGDLGRLHPADGLVKTSFLWQSRVLRCRAMPSDSYTNDLREAAVQRTNVSTASHTPSPLRSEDLLVVGQTLQTPFEDRSETLGSSAAIFGIFSFADPWDEYRTPTSEEEGLKRRPDKSCVQSYGLPGLPGLSVGNTTPKIHLEKKRKKRGDIRCPRNP</sequence>
<gene>
    <name evidence="2" type="ORF">F2P81_006086</name>
</gene>
<organism evidence="2 3">
    <name type="scientific">Scophthalmus maximus</name>
    <name type="common">Turbot</name>
    <name type="synonym">Psetta maxima</name>
    <dbReference type="NCBI Taxonomy" id="52904"/>
    <lineage>
        <taxon>Eukaryota</taxon>
        <taxon>Metazoa</taxon>
        <taxon>Chordata</taxon>
        <taxon>Craniata</taxon>
        <taxon>Vertebrata</taxon>
        <taxon>Euteleostomi</taxon>
        <taxon>Actinopterygii</taxon>
        <taxon>Neopterygii</taxon>
        <taxon>Teleostei</taxon>
        <taxon>Neoteleostei</taxon>
        <taxon>Acanthomorphata</taxon>
        <taxon>Carangaria</taxon>
        <taxon>Pleuronectiformes</taxon>
        <taxon>Pleuronectoidei</taxon>
        <taxon>Scophthalmidae</taxon>
        <taxon>Scophthalmus</taxon>
    </lineage>
</organism>
<dbReference type="EMBL" id="VEVO01000005">
    <property type="protein sequence ID" value="KAF0042554.1"/>
    <property type="molecule type" value="Genomic_DNA"/>
</dbReference>
<accession>A0A6A4TH34</accession>
<protein>
    <submittedName>
        <fullName evidence="2">Uncharacterized protein</fullName>
    </submittedName>
</protein>
<comment type="caution">
    <text evidence="2">The sequence shown here is derived from an EMBL/GenBank/DDBJ whole genome shotgun (WGS) entry which is preliminary data.</text>
</comment>
<dbReference type="Proteomes" id="UP000438429">
    <property type="component" value="Unassembled WGS sequence"/>
</dbReference>
<evidence type="ECO:0000313" key="3">
    <source>
        <dbReference type="Proteomes" id="UP000438429"/>
    </source>
</evidence>
<name>A0A6A4TH34_SCOMX</name>
<feature type="region of interest" description="Disordered" evidence="1">
    <location>
        <begin position="344"/>
        <end position="399"/>
    </location>
</feature>
<evidence type="ECO:0000313" key="2">
    <source>
        <dbReference type="EMBL" id="KAF0042554.1"/>
    </source>
</evidence>
<evidence type="ECO:0000256" key="1">
    <source>
        <dbReference type="SAM" id="MobiDB-lite"/>
    </source>
</evidence>
<dbReference type="AlphaFoldDB" id="A0A6A4TH34"/>
<proteinExistence type="predicted"/>